<proteinExistence type="predicted"/>
<dbReference type="GO" id="GO:0009007">
    <property type="term" value="F:site-specific DNA-methyltransferase (adenine-specific) activity"/>
    <property type="evidence" value="ECO:0007669"/>
    <property type="project" value="UniProtKB-EC"/>
</dbReference>
<evidence type="ECO:0000256" key="3">
    <source>
        <dbReference type="ARBA" id="ARBA00022679"/>
    </source>
</evidence>
<sequence>MTVQSKRSARTAASAYEQSLDVKTRKAGGVYYTPPDIISYILSHTVEQADVTTNPFVRVLDPACGSGLFLLAAYDVLLRKFRENIGFLRRKYAADEYVMKIDGKSIVATGEDYWREENLHQHLVRFCLFGADSDAAALALAADSLAAKSLGENMVANLMLCDSLTKWEQEEGLFANSEAISELTTFWATSFDYIIGNPPYIPVTRMNSSQKAYYRANYQCAEGRLNTFALFVERAIEKASGKIGLIVPSRLLLNTQYGAIRRHILSQTTLELVHEAKEGIFEDVVVDTVVLIMAKGCPRDAAGQVVIERQQQGLTIAETLDANALLAASNSFISFAAGRTETLAVAALERLSVPLGDIADIRDGIIQGAVGAELFLGDQLQSDSRCKPVLFGHMIEPYFCHRQNEYIWYDPTALTELENSRTQGRGRGLRLRSAAVFQRPKILSRQTADHIIAAMDDQGYYYMNTLHGTAITDSSFDPWYVLAVMNSALIRCWYAWRFAETGRSFAQVKIANLKTLPVLLLEPEQRQKIALLARQVASARKQGQDYRFLLPEIDDILYSYSSLDKQTVQIMQEFINKISAQTVRRRTRRENNVNTID</sequence>
<evidence type="ECO:0000256" key="6">
    <source>
        <dbReference type="ARBA" id="ARBA00023125"/>
    </source>
</evidence>
<dbReference type="STRING" id="1794912.AXX12_13445"/>
<feature type="domain" description="TaqI-like C-terminal specificity" evidence="9">
    <location>
        <begin position="387"/>
        <end position="518"/>
    </location>
</feature>
<feature type="domain" description="Type II methyltransferase M.TaqI-like" evidence="8">
    <location>
        <begin position="127"/>
        <end position="280"/>
    </location>
</feature>
<dbReference type="AlphaFoldDB" id="A0A154BMG9"/>
<evidence type="ECO:0000313" key="10">
    <source>
        <dbReference type="EMBL" id="KYZ75169.1"/>
    </source>
</evidence>
<evidence type="ECO:0000256" key="7">
    <source>
        <dbReference type="ARBA" id="ARBA00047942"/>
    </source>
</evidence>
<keyword evidence="3" id="KW-0808">Transferase</keyword>
<dbReference type="Pfam" id="PF12950">
    <property type="entry name" value="TaqI_C"/>
    <property type="match status" value="1"/>
</dbReference>
<dbReference type="RefSeq" id="WP_066244704.1">
    <property type="nucleotide sequence ID" value="NZ_LSGP01000025.1"/>
</dbReference>
<keyword evidence="11" id="KW-1185">Reference proteome</keyword>
<dbReference type="Proteomes" id="UP000076268">
    <property type="component" value="Unassembled WGS sequence"/>
</dbReference>
<reference evidence="10 11" key="1">
    <citation type="submission" date="2016-02" db="EMBL/GenBank/DDBJ databases">
        <title>Anaerosporomusa subterraneum gen. nov., sp. nov., a spore-forming obligate anaerobe isolated from saprolite.</title>
        <authorList>
            <person name="Choi J.K."/>
            <person name="Shah M."/>
            <person name="Yee N."/>
        </authorList>
    </citation>
    <scope>NUCLEOTIDE SEQUENCE [LARGE SCALE GENOMIC DNA]</scope>
    <source>
        <strain evidence="10 11">RU4</strain>
    </source>
</reference>
<comment type="caution">
    <text evidence="10">The sequence shown here is derived from an EMBL/GenBank/DDBJ whole genome shotgun (WGS) entry which is preliminary data.</text>
</comment>
<dbReference type="InterPro" id="IPR025931">
    <property type="entry name" value="TaqI_C"/>
</dbReference>
<dbReference type="GO" id="GO:0032259">
    <property type="term" value="P:methylation"/>
    <property type="evidence" value="ECO:0007669"/>
    <property type="project" value="UniProtKB-KW"/>
</dbReference>
<keyword evidence="4" id="KW-0949">S-adenosyl-L-methionine</keyword>
<dbReference type="InterPro" id="IPR023135">
    <property type="entry name" value="N6_DNA_MeTrfase_TaqI_C"/>
</dbReference>
<evidence type="ECO:0000259" key="9">
    <source>
        <dbReference type="Pfam" id="PF12950"/>
    </source>
</evidence>
<dbReference type="PANTHER" id="PTHR33841:SF1">
    <property type="entry name" value="DNA METHYLTRANSFERASE A"/>
    <property type="match status" value="1"/>
</dbReference>
<gene>
    <name evidence="10" type="ORF">AXX12_13445</name>
</gene>
<dbReference type="GO" id="GO:0003677">
    <property type="term" value="F:DNA binding"/>
    <property type="evidence" value="ECO:0007669"/>
    <property type="project" value="UniProtKB-KW"/>
</dbReference>
<dbReference type="PANTHER" id="PTHR33841">
    <property type="entry name" value="DNA METHYLTRANSFERASE YEEA-RELATED"/>
    <property type="match status" value="1"/>
</dbReference>
<comment type="catalytic activity">
    <reaction evidence="7">
        <text>a 2'-deoxyadenosine in DNA + S-adenosyl-L-methionine = an N(6)-methyl-2'-deoxyadenosine in DNA + S-adenosyl-L-homocysteine + H(+)</text>
        <dbReference type="Rhea" id="RHEA:15197"/>
        <dbReference type="Rhea" id="RHEA-COMP:12418"/>
        <dbReference type="Rhea" id="RHEA-COMP:12419"/>
        <dbReference type="ChEBI" id="CHEBI:15378"/>
        <dbReference type="ChEBI" id="CHEBI:57856"/>
        <dbReference type="ChEBI" id="CHEBI:59789"/>
        <dbReference type="ChEBI" id="CHEBI:90615"/>
        <dbReference type="ChEBI" id="CHEBI:90616"/>
        <dbReference type="EC" id="2.1.1.72"/>
    </reaction>
</comment>
<dbReference type="EC" id="2.1.1.72" evidence="1"/>
<keyword evidence="6" id="KW-0238">DNA-binding</keyword>
<evidence type="ECO:0000313" key="11">
    <source>
        <dbReference type="Proteomes" id="UP000076268"/>
    </source>
</evidence>
<dbReference type="PROSITE" id="PS00092">
    <property type="entry name" value="N6_MTASE"/>
    <property type="match status" value="1"/>
</dbReference>
<dbReference type="InterPro" id="IPR029063">
    <property type="entry name" value="SAM-dependent_MTases_sf"/>
</dbReference>
<dbReference type="InterPro" id="IPR011639">
    <property type="entry name" value="MethylTrfase_TaqI-like_dom"/>
</dbReference>
<dbReference type="Gene3D" id="3.90.220.10">
    <property type="entry name" value="Adenine-n6-DNA-methyltransferase Taqi, Chain A, domain 2"/>
    <property type="match status" value="1"/>
</dbReference>
<dbReference type="OrthoDB" id="9814572at2"/>
<evidence type="ECO:0000256" key="5">
    <source>
        <dbReference type="ARBA" id="ARBA00022747"/>
    </source>
</evidence>
<dbReference type="SUPFAM" id="SSF53335">
    <property type="entry name" value="S-adenosyl-L-methionine-dependent methyltransferases"/>
    <property type="match status" value="1"/>
</dbReference>
<evidence type="ECO:0000256" key="4">
    <source>
        <dbReference type="ARBA" id="ARBA00022691"/>
    </source>
</evidence>
<dbReference type="EMBL" id="LSGP01000025">
    <property type="protein sequence ID" value="KYZ75169.1"/>
    <property type="molecule type" value="Genomic_DNA"/>
</dbReference>
<evidence type="ECO:0000259" key="8">
    <source>
        <dbReference type="Pfam" id="PF07669"/>
    </source>
</evidence>
<keyword evidence="2" id="KW-0489">Methyltransferase</keyword>
<dbReference type="InterPro" id="IPR002052">
    <property type="entry name" value="DNA_methylase_N6_adenine_CS"/>
</dbReference>
<dbReference type="GO" id="GO:0009307">
    <property type="term" value="P:DNA restriction-modification system"/>
    <property type="evidence" value="ECO:0007669"/>
    <property type="project" value="UniProtKB-KW"/>
</dbReference>
<evidence type="ECO:0000256" key="1">
    <source>
        <dbReference type="ARBA" id="ARBA00011900"/>
    </source>
</evidence>
<evidence type="ECO:0000256" key="2">
    <source>
        <dbReference type="ARBA" id="ARBA00022603"/>
    </source>
</evidence>
<organism evidence="10 11">
    <name type="scientific">Anaerosporomusa subterranea</name>
    <dbReference type="NCBI Taxonomy" id="1794912"/>
    <lineage>
        <taxon>Bacteria</taxon>
        <taxon>Bacillati</taxon>
        <taxon>Bacillota</taxon>
        <taxon>Negativicutes</taxon>
        <taxon>Acetonemataceae</taxon>
        <taxon>Anaerosporomusa</taxon>
    </lineage>
</organism>
<dbReference type="Pfam" id="PF07669">
    <property type="entry name" value="Eco57I"/>
    <property type="match status" value="1"/>
</dbReference>
<accession>A0A154BMG9</accession>
<keyword evidence="5" id="KW-0680">Restriction system</keyword>
<dbReference type="PRINTS" id="PR00507">
    <property type="entry name" value="N12N6MTFRASE"/>
</dbReference>
<dbReference type="InterPro" id="IPR050953">
    <property type="entry name" value="N4_N6_ade-DNA_methylase"/>
</dbReference>
<name>A0A154BMG9_ANASB</name>
<protein>
    <recommendedName>
        <fullName evidence="1">site-specific DNA-methyltransferase (adenine-specific)</fullName>
        <ecNumber evidence="1">2.1.1.72</ecNumber>
    </recommendedName>
</protein>
<dbReference type="Gene3D" id="3.40.50.150">
    <property type="entry name" value="Vaccinia Virus protein VP39"/>
    <property type="match status" value="1"/>
</dbReference>